<dbReference type="Gene3D" id="2.60.210.10">
    <property type="entry name" value="Apoptosis, Tumor Necrosis Factor Receptor Associated Protein 2, Chain A"/>
    <property type="match status" value="1"/>
</dbReference>
<dbReference type="PANTHER" id="PTHR24413">
    <property type="entry name" value="SPECKLE-TYPE POZ PROTEIN"/>
    <property type="match status" value="1"/>
</dbReference>
<dbReference type="PROSITE" id="PS50097">
    <property type="entry name" value="BTB"/>
    <property type="match status" value="1"/>
</dbReference>
<evidence type="ECO:0000313" key="2">
    <source>
        <dbReference type="Proteomes" id="UP000492821"/>
    </source>
</evidence>
<dbReference type="InterPro" id="IPR002083">
    <property type="entry name" value="MATH/TRAF_dom"/>
</dbReference>
<reference evidence="2" key="1">
    <citation type="journal article" date="2013" name="Genetics">
        <title>The draft genome and transcriptome of Panagrellus redivivus are shaped by the harsh demands of a free-living lifestyle.</title>
        <authorList>
            <person name="Srinivasan J."/>
            <person name="Dillman A.R."/>
            <person name="Macchietto M.G."/>
            <person name="Heikkinen L."/>
            <person name="Lakso M."/>
            <person name="Fracchia K.M."/>
            <person name="Antoshechkin I."/>
            <person name="Mortazavi A."/>
            <person name="Wong G."/>
            <person name="Sternberg P.W."/>
        </authorList>
    </citation>
    <scope>NUCLEOTIDE SEQUENCE [LARGE SCALE GENOMIC DNA]</scope>
    <source>
        <strain evidence="2">MT8872</strain>
    </source>
</reference>
<dbReference type="AlphaFoldDB" id="A0A7E4VTH0"/>
<reference evidence="3" key="2">
    <citation type="submission" date="2020-10" db="UniProtKB">
        <authorList>
            <consortium name="WormBaseParasite"/>
        </authorList>
    </citation>
    <scope>IDENTIFICATION</scope>
</reference>
<dbReference type="CDD" id="cd00121">
    <property type="entry name" value="MATH"/>
    <property type="match status" value="1"/>
</dbReference>
<evidence type="ECO:0000259" key="1">
    <source>
        <dbReference type="PROSITE" id="PS50097"/>
    </source>
</evidence>
<dbReference type="CDD" id="cd14733">
    <property type="entry name" value="BACK"/>
    <property type="match status" value="1"/>
</dbReference>
<sequence length="403" mass="45633">MSTINIPNVVYDTQTVIIDRVAFYQKKVNESIKTPVYETPQSGGLRWWVELYPAGFRESDAGNVSVFLHVNKPGKAEFTCLVDDNIQRSAYYECVATSLAFGWYDFASRDRVASKFSLRGNFGIAFSINFESSSLLASLKPSLFESCGHVDADFELVMEVGRVPVHKHLLSLMSPVFHAMFTHDTVEAKSGEVKITDIEYETVKASIDFCYGRGLKDASIDTVIGILRFADKYDIKAVTNQLESFPRQNLSIENYSSILHYAYDCAKQALLTECCTFFKNNWEKLRSIEKFTHLPIPVAVHLFKSTFDMESTLDVLCFAHFNGFEFIVEPLEQPLLQTVTIDNFCPTANYAWQCSREDLKNACATFFNDNVVDITKLQAFYGLPSKTIKRVMKLAYDLQNGGK</sequence>
<proteinExistence type="predicted"/>
<dbReference type="InterPro" id="IPR011333">
    <property type="entry name" value="SKP1/BTB/POZ_sf"/>
</dbReference>
<dbReference type="InterPro" id="IPR008974">
    <property type="entry name" value="TRAF-like"/>
</dbReference>
<feature type="domain" description="BTB" evidence="1">
    <location>
        <begin position="152"/>
        <end position="211"/>
    </location>
</feature>
<dbReference type="Pfam" id="PF00651">
    <property type="entry name" value="BTB"/>
    <property type="match status" value="1"/>
</dbReference>
<dbReference type="SMART" id="SM00225">
    <property type="entry name" value="BTB"/>
    <property type="match status" value="1"/>
</dbReference>
<accession>A0A7E4VTH0</accession>
<evidence type="ECO:0000313" key="3">
    <source>
        <dbReference type="WBParaSite" id="Pan_g23995.t1"/>
    </source>
</evidence>
<dbReference type="Gene3D" id="3.30.710.10">
    <property type="entry name" value="Potassium Channel Kv1.1, Chain A"/>
    <property type="match status" value="1"/>
</dbReference>
<dbReference type="GO" id="GO:0030163">
    <property type="term" value="P:protein catabolic process"/>
    <property type="evidence" value="ECO:0007669"/>
    <property type="project" value="UniProtKB-ARBA"/>
</dbReference>
<organism evidence="2 3">
    <name type="scientific">Panagrellus redivivus</name>
    <name type="common">Microworm</name>
    <dbReference type="NCBI Taxonomy" id="6233"/>
    <lineage>
        <taxon>Eukaryota</taxon>
        <taxon>Metazoa</taxon>
        <taxon>Ecdysozoa</taxon>
        <taxon>Nematoda</taxon>
        <taxon>Chromadorea</taxon>
        <taxon>Rhabditida</taxon>
        <taxon>Tylenchina</taxon>
        <taxon>Panagrolaimomorpha</taxon>
        <taxon>Panagrolaimoidea</taxon>
        <taxon>Panagrolaimidae</taxon>
        <taxon>Panagrellus</taxon>
    </lineage>
</organism>
<protein>
    <submittedName>
        <fullName evidence="3">BTB domain-containing protein</fullName>
    </submittedName>
</protein>
<dbReference type="Proteomes" id="UP000492821">
    <property type="component" value="Unassembled WGS sequence"/>
</dbReference>
<dbReference type="SUPFAM" id="SSF54695">
    <property type="entry name" value="POZ domain"/>
    <property type="match status" value="1"/>
</dbReference>
<dbReference type="InterPro" id="IPR000210">
    <property type="entry name" value="BTB/POZ_dom"/>
</dbReference>
<keyword evidence="2" id="KW-1185">Reference proteome</keyword>
<name>A0A7E4VTH0_PANRE</name>
<dbReference type="CDD" id="cd18186">
    <property type="entry name" value="BTB_POZ_ZBTB_KLHL-like"/>
    <property type="match status" value="1"/>
</dbReference>
<dbReference type="SUPFAM" id="SSF49599">
    <property type="entry name" value="TRAF domain-like"/>
    <property type="match status" value="1"/>
</dbReference>
<dbReference type="WBParaSite" id="Pan_g23995.t1">
    <property type="protein sequence ID" value="Pan_g23995.t1"/>
    <property type="gene ID" value="Pan_g23995"/>
</dbReference>